<dbReference type="InterPro" id="IPR027417">
    <property type="entry name" value="P-loop_NTPase"/>
</dbReference>
<name>A0A3P7NZL5_DIBLA</name>
<evidence type="ECO:0000256" key="8">
    <source>
        <dbReference type="RuleBase" id="RU364122"/>
    </source>
</evidence>
<dbReference type="GO" id="GO:0017095">
    <property type="term" value="F:heparan sulfate 6-sulfotransferase activity"/>
    <property type="evidence" value="ECO:0007669"/>
    <property type="project" value="TreeGrafter"/>
</dbReference>
<evidence type="ECO:0000256" key="5">
    <source>
        <dbReference type="ARBA" id="ARBA00022989"/>
    </source>
</evidence>
<evidence type="ECO:0000313" key="10">
    <source>
        <dbReference type="Proteomes" id="UP000281553"/>
    </source>
</evidence>
<keyword evidence="8" id="KW-0735">Signal-anchor</keyword>
<accession>A0A3P7NZL5</accession>
<keyword evidence="7" id="KW-0325">Glycoprotein</keyword>
<evidence type="ECO:0000256" key="4">
    <source>
        <dbReference type="ARBA" id="ARBA00022692"/>
    </source>
</evidence>
<comment type="catalytic activity">
    <reaction evidence="8">
        <text>alpha-D-glucosaminyl-[heparan sulfate](n) + 3'-phosphoadenylyl sulfate = 6-sulfo-alpha-D-glucosaminyl-[heparan sulfate](n) + adenosine 3',5'-bisphosphate + H(+)</text>
        <dbReference type="Rhea" id="RHEA:56604"/>
        <dbReference type="Rhea" id="RHEA-COMP:9830"/>
        <dbReference type="Rhea" id="RHEA-COMP:14621"/>
        <dbReference type="ChEBI" id="CHEBI:15378"/>
        <dbReference type="ChEBI" id="CHEBI:58339"/>
        <dbReference type="ChEBI" id="CHEBI:58343"/>
        <dbReference type="ChEBI" id="CHEBI:58388"/>
        <dbReference type="ChEBI" id="CHEBI:140604"/>
    </reaction>
</comment>
<dbReference type="InterPro" id="IPR010635">
    <property type="entry name" value="Heparan_SO4-6-sulfoTrfase"/>
</dbReference>
<keyword evidence="3 8" id="KW-0808">Transferase</keyword>
<evidence type="ECO:0000256" key="1">
    <source>
        <dbReference type="ARBA" id="ARBA00004167"/>
    </source>
</evidence>
<evidence type="ECO:0000256" key="2">
    <source>
        <dbReference type="ARBA" id="ARBA00010109"/>
    </source>
</evidence>
<comment type="function">
    <text evidence="8">6-O-sulfation enzyme which catalyzes the transfer of sulfate from 3'-phosphoadenosine 5'-phosphosulfate (PAPS) to position 6 of the N-sulfoglucosamine residue (GlcNS) of heparan sulfate.</text>
</comment>
<dbReference type="AlphaFoldDB" id="A0A3P7NZL5"/>
<comment type="subcellular location">
    <subcellularLocation>
        <location evidence="1">Membrane</location>
        <topology evidence="1">Single-pass membrane protein</topology>
    </subcellularLocation>
    <subcellularLocation>
        <location evidence="8">Membrane</location>
        <topology evidence="8">Single-pass type II membrane protein</topology>
    </subcellularLocation>
</comment>
<evidence type="ECO:0000256" key="6">
    <source>
        <dbReference type="ARBA" id="ARBA00023136"/>
    </source>
</evidence>
<dbReference type="PANTHER" id="PTHR12812">
    <property type="entry name" value="HEPARAN SULFATE 6-O-SULFOTRANSFERASE 3"/>
    <property type="match status" value="1"/>
</dbReference>
<keyword evidence="6 8" id="KW-0472">Membrane</keyword>
<evidence type="ECO:0000313" key="9">
    <source>
        <dbReference type="EMBL" id="VDN11006.1"/>
    </source>
</evidence>
<proteinExistence type="inferred from homology"/>
<dbReference type="InterPro" id="IPR005331">
    <property type="entry name" value="Sulfotransferase"/>
</dbReference>
<keyword evidence="10" id="KW-1185">Reference proteome</keyword>
<sequence>MIKRSLVHVLFTILVAGAILLLVINVLLNFSFNIDHGRLWRTLKPARRPSVTVPASYSRTNINSSLLRSKKLVAVFLHIQKTAGSFIEMQLTKVGVLGLPCSCTRGIKVCDCKQDGRIWLFCRYSVGWRCGLHADLTELTNCVPGMVDRLEDRHRIREYAYFTILRDPIERYISEWQHVRRGATWKAAKLLCAGHPPLPSEYQPCYRLSSSSSTSIEEEDADSDDLTWTNVSLDHFADCRFNLANNRQTRMLASLEPLGCYADLTNWTAAVPAAATRILTSSQQALLDSAKVNLATRMVVFVLSEYMSYSQYLLQRAFGIVFRQTFFDPQASPHLTHADLARQSLETNRFGTAGWRRLVAAHNALDLHLWAFARGLFAARLAAALRVDSRLPRSLRRLITSRLLTSGQQALILDTNFRRRIDQVLFK</sequence>
<dbReference type="OrthoDB" id="406981at2759"/>
<organism evidence="9 10">
    <name type="scientific">Dibothriocephalus latus</name>
    <name type="common">Fish tapeworm</name>
    <name type="synonym">Diphyllobothrium latum</name>
    <dbReference type="NCBI Taxonomy" id="60516"/>
    <lineage>
        <taxon>Eukaryota</taxon>
        <taxon>Metazoa</taxon>
        <taxon>Spiralia</taxon>
        <taxon>Lophotrochozoa</taxon>
        <taxon>Platyhelminthes</taxon>
        <taxon>Cestoda</taxon>
        <taxon>Eucestoda</taxon>
        <taxon>Diphyllobothriidea</taxon>
        <taxon>Diphyllobothriidae</taxon>
        <taxon>Dibothriocephalus</taxon>
    </lineage>
</organism>
<protein>
    <recommendedName>
        <fullName evidence="8">Heparan-sulfate 6-O-sulfotransferase</fullName>
        <ecNumber evidence="8">2.8.2.-</ecNumber>
    </recommendedName>
</protein>
<dbReference type="Pfam" id="PF03567">
    <property type="entry name" value="Sulfotransfer_2"/>
    <property type="match status" value="1"/>
</dbReference>
<gene>
    <name evidence="9" type="ORF">DILT_LOCUS6837</name>
</gene>
<dbReference type="Proteomes" id="UP000281553">
    <property type="component" value="Unassembled WGS sequence"/>
</dbReference>
<feature type="transmembrane region" description="Helical" evidence="8">
    <location>
        <begin position="6"/>
        <end position="28"/>
    </location>
</feature>
<dbReference type="EC" id="2.8.2.-" evidence="8"/>
<comment type="similarity">
    <text evidence="2 8">Belongs to the sulfotransferase 6 family.</text>
</comment>
<evidence type="ECO:0000256" key="3">
    <source>
        <dbReference type="ARBA" id="ARBA00022679"/>
    </source>
</evidence>
<keyword evidence="4 8" id="KW-0812">Transmembrane</keyword>
<keyword evidence="5 8" id="KW-1133">Transmembrane helix</keyword>
<reference evidence="9 10" key="1">
    <citation type="submission" date="2018-11" db="EMBL/GenBank/DDBJ databases">
        <authorList>
            <consortium name="Pathogen Informatics"/>
        </authorList>
    </citation>
    <scope>NUCLEOTIDE SEQUENCE [LARGE SCALE GENOMIC DNA]</scope>
</reference>
<dbReference type="PANTHER" id="PTHR12812:SF0">
    <property type="entry name" value="HEPARAN-SULFATE 6-O-SULFOTRANSFERASE"/>
    <property type="match status" value="1"/>
</dbReference>
<dbReference type="GO" id="GO:0016020">
    <property type="term" value="C:membrane"/>
    <property type="evidence" value="ECO:0007669"/>
    <property type="project" value="UniProtKB-SubCell"/>
</dbReference>
<dbReference type="Gene3D" id="3.40.50.300">
    <property type="entry name" value="P-loop containing nucleotide triphosphate hydrolases"/>
    <property type="match status" value="1"/>
</dbReference>
<feature type="non-terminal residue" evidence="9">
    <location>
        <position position="427"/>
    </location>
</feature>
<dbReference type="EMBL" id="UYRU01050465">
    <property type="protein sequence ID" value="VDN11006.1"/>
    <property type="molecule type" value="Genomic_DNA"/>
</dbReference>
<evidence type="ECO:0000256" key="7">
    <source>
        <dbReference type="ARBA" id="ARBA00023180"/>
    </source>
</evidence>